<gene>
    <name evidence="7" type="ordered locus">Snas_2013</name>
</gene>
<dbReference type="KEGG" id="sna:Snas_2013"/>
<sequence length="423" mass="45697">MRAKIATLAALVMLAATGCGLSGEDSGGDVDVSGEVTGKVSLQTWALKPKHTKYVEKLIDGFEDKYPGTKVKWLDQPGDGYSEKVLNQAANDELPDVVNLPPEFALPLADKELLLDVADTDDKLKKDYLSGAIDAYRFPGVKGAYGYPWYLNTDVNYWNADLMKKYGLDPDKPPTSFEDLVAQAKTMKKKSDGKMFLMSRKPSWEDLTNAGVEILSSDGEKFTFNTDAAAELLDGYRDAYADGLLPDDVLTDAYLGNSELFKQKKVAWSTGGGNFINDVKVDNPKLAKDIVPSKALDTPPLYVQGLSVSKKSDNLPTAVALARWVTNADNQADFAERVPGIFPSTTASADDESFSESDGSGAGDAKKLAFESLAEAELLKPVVVDDAINDVFNQQISLAVSGETSSKQALDKAAEECTKLLND</sequence>
<keyword evidence="3" id="KW-0472">Membrane</keyword>
<evidence type="ECO:0000256" key="4">
    <source>
        <dbReference type="ARBA" id="ARBA00023139"/>
    </source>
</evidence>
<dbReference type="PANTHER" id="PTHR43649:SF33">
    <property type="entry name" value="POLYGALACTURONAN_RHAMNOGALACTURONAN-BINDING PROTEIN YTCQ"/>
    <property type="match status" value="1"/>
</dbReference>
<organism evidence="7 8">
    <name type="scientific">Stackebrandtia nassauensis (strain DSM 44728 / CIP 108903 / NRRL B-16338 / NBRC 102104 / LLR-40K-21)</name>
    <dbReference type="NCBI Taxonomy" id="446470"/>
    <lineage>
        <taxon>Bacteria</taxon>
        <taxon>Bacillati</taxon>
        <taxon>Actinomycetota</taxon>
        <taxon>Actinomycetes</taxon>
        <taxon>Glycomycetales</taxon>
        <taxon>Glycomycetaceae</taxon>
        <taxon>Stackebrandtia</taxon>
    </lineage>
</organism>
<keyword evidence="1" id="KW-1003">Cell membrane</keyword>
<protein>
    <submittedName>
        <fullName evidence="7">Extracellular solute-binding protein family 1</fullName>
    </submittedName>
</protein>
<evidence type="ECO:0000313" key="8">
    <source>
        <dbReference type="Proteomes" id="UP000000844"/>
    </source>
</evidence>
<evidence type="ECO:0000256" key="6">
    <source>
        <dbReference type="SAM" id="SignalP"/>
    </source>
</evidence>
<dbReference type="HOGENOM" id="CLU_031285_10_2_11"/>
<dbReference type="Gene3D" id="3.40.190.10">
    <property type="entry name" value="Periplasmic binding protein-like II"/>
    <property type="match status" value="1"/>
</dbReference>
<dbReference type="OrthoDB" id="4289620at2"/>
<evidence type="ECO:0000256" key="1">
    <source>
        <dbReference type="ARBA" id="ARBA00022475"/>
    </source>
</evidence>
<name>D3Q0H2_STANL</name>
<keyword evidence="2 6" id="KW-0732">Signal</keyword>
<keyword evidence="5" id="KW-0449">Lipoprotein</keyword>
<dbReference type="Pfam" id="PF13416">
    <property type="entry name" value="SBP_bac_8"/>
    <property type="match status" value="1"/>
</dbReference>
<accession>D3Q0H2</accession>
<reference evidence="7 8" key="1">
    <citation type="journal article" date="2009" name="Stand. Genomic Sci.">
        <title>Complete genome sequence of Stackebrandtia nassauensis type strain (LLR-40K-21).</title>
        <authorList>
            <person name="Munk C."/>
            <person name="Lapidus A."/>
            <person name="Copeland A."/>
            <person name="Jando M."/>
            <person name="Mayilraj S."/>
            <person name="Glavina Del Rio T."/>
            <person name="Nolan M."/>
            <person name="Chen F."/>
            <person name="Lucas S."/>
            <person name="Tice H."/>
            <person name="Cheng J.F."/>
            <person name="Han C."/>
            <person name="Detter J.C."/>
            <person name="Bruce D."/>
            <person name="Goodwin L."/>
            <person name="Chain P."/>
            <person name="Pitluck S."/>
            <person name="Goker M."/>
            <person name="Ovchinikova G."/>
            <person name="Pati A."/>
            <person name="Ivanova N."/>
            <person name="Mavromatis K."/>
            <person name="Chen A."/>
            <person name="Palaniappan K."/>
            <person name="Land M."/>
            <person name="Hauser L."/>
            <person name="Chang Y.J."/>
            <person name="Jeffries C.D."/>
            <person name="Bristow J."/>
            <person name="Eisen J.A."/>
            <person name="Markowitz V."/>
            <person name="Hugenholtz P."/>
            <person name="Kyrpides N.C."/>
            <person name="Klenk H.P."/>
        </authorList>
    </citation>
    <scope>NUCLEOTIDE SEQUENCE [LARGE SCALE GENOMIC DNA]</scope>
    <source>
        <strain evidence="8">DSM 44728 / CIP 108903 / NRRL B-16338 / NBRC 102104 / LLR-40K-21</strain>
    </source>
</reference>
<evidence type="ECO:0000256" key="3">
    <source>
        <dbReference type="ARBA" id="ARBA00023136"/>
    </source>
</evidence>
<dbReference type="Proteomes" id="UP000000844">
    <property type="component" value="Chromosome"/>
</dbReference>
<dbReference type="STRING" id="446470.Snas_2013"/>
<feature type="chain" id="PRO_5039250531" evidence="6">
    <location>
        <begin position="22"/>
        <end position="423"/>
    </location>
</feature>
<dbReference type="SUPFAM" id="SSF53850">
    <property type="entry name" value="Periplasmic binding protein-like II"/>
    <property type="match status" value="1"/>
</dbReference>
<evidence type="ECO:0000313" key="7">
    <source>
        <dbReference type="EMBL" id="ADD41708.1"/>
    </source>
</evidence>
<feature type="signal peptide" evidence="6">
    <location>
        <begin position="1"/>
        <end position="21"/>
    </location>
</feature>
<dbReference type="EMBL" id="CP001778">
    <property type="protein sequence ID" value="ADD41708.1"/>
    <property type="molecule type" value="Genomic_DNA"/>
</dbReference>
<dbReference type="PROSITE" id="PS51257">
    <property type="entry name" value="PROKAR_LIPOPROTEIN"/>
    <property type="match status" value="1"/>
</dbReference>
<dbReference type="InterPro" id="IPR050490">
    <property type="entry name" value="Bact_solute-bd_prot1"/>
</dbReference>
<dbReference type="RefSeq" id="WP_013017279.1">
    <property type="nucleotide sequence ID" value="NC_013947.1"/>
</dbReference>
<dbReference type="AlphaFoldDB" id="D3Q0H2"/>
<keyword evidence="4" id="KW-0564">Palmitate</keyword>
<dbReference type="PANTHER" id="PTHR43649">
    <property type="entry name" value="ARABINOSE-BINDING PROTEIN-RELATED"/>
    <property type="match status" value="1"/>
</dbReference>
<dbReference type="InterPro" id="IPR006059">
    <property type="entry name" value="SBP"/>
</dbReference>
<dbReference type="eggNOG" id="COG1653">
    <property type="taxonomic scope" value="Bacteria"/>
</dbReference>
<evidence type="ECO:0000256" key="5">
    <source>
        <dbReference type="ARBA" id="ARBA00023288"/>
    </source>
</evidence>
<evidence type="ECO:0000256" key="2">
    <source>
        <dbReference type="ARBA" id="ARBA00022729"/>
    </source>
</evidence>
<keyword evidence="8" id="KW-1185">Reference proteome</keyword>
<proteinExistence type="predicted"/>